<dbReference type="InterPro" id="IPR018108">
    <property type="entry name" value="MCP_transmembrane"/>
</dbReference>
<name>A0A0S4J7Z5_BODSA</name>
<keyword evidence="8 9" id="KW-0472">Membrane</keyword>
<protein>
    <submittedName>
        <fullName evidence="12">Citrate transporter, putative</fullName>
    </submittedName>
</protein>
<evidence type="ECO:0000256" key="10">
    <source>
        <dbReference type="RuleBase" id="RU000488"/>
    </source>
</evidence>
<evidence type="ECO:0000256" key="11">
    <source>
        <dbReference type="SAM" id="MobiDB-lite"/>
    </source>
</evidence>
<feature type="repeat" description="Solcar" evidence="9">
    <location>
        <begin position="79"/>
        <end position="166"/>
    </location>
</feature>
<accession>A0A0S4J7Z5</accession>
<evidence type="ECO:0000256" key="8">
    <source>
        <dbReference type="ARBA" id="ARBA00023136"/>
    </source>
</evidence>
<evidence type="ECO:0000313" key="12">
    <source>
        <dbReference type="EMBL" id="CUG86186.1"/>
    </source>
</evidence>
<reference evidence="13" key="1">
    <citation type="submission" date="2015-09" db="EMBL/GenBank/DDBJ databases">
        <authorList>
            <consortium name="Pathogen Informatics"/>
        </authorList>
    </citation>
    <scope>NUCLEOTIDE SEQUENCE [LARGE SCALE GENOMIC DNA]</scope>
    <source>
        <strain evidence="13">Lake Konstanz</strain>
    </source>
</reference>
<comment type="subcellular location">
    <subcellularLocation>
        <location evidence="1">Mitochondrion membrane</location>
        <topology evidence="1">Multi-pass membrane protein</topology>
    </subcellularLocation>
</comment>
<keyword evidence="3 10" id="KW-0813">Transport</keyword>
<organism evidence="12 13">
    <name type="scientific">Bodo saltans</name>
    <name type="common">Flagellated protozoan</name>
    <dbReference type="NCBI Taxonomy" id="75058"/>
    <lineage>
        <taxon>Eukaryota</taxon>
        <taxon>Discoba</taxon>
        <taxon>Euglenozoa</taxon>
        <taxon>Kinetoplastea</taxon>
        <taxon>Metakinetoplastina</taxon>
        <taxon>Eubodonida</taxon>
        <taxon>Bodonidae</taxon>
        <taxon>Bodo</taxon>
    </lineage>
</organism>
<dbReference type="SUPFAM" id="SSF103506">
    <property type="entry name" value="Mitochondrial carrier"/>
    <property type="match status" value="1"/>
</dbReference>
<feature type="compositionally biased region" description="Basic and acidic residues" evidence="11">
    <location>
        <begin position="1"/>
        <end position="33"/>
    </location>
</feature>
<keyword evidence="13" id="KW-1185">Reference proteome</keyword>
<evidence type="ECO:0000256" key="9">
    <source>
        <dbReference type="PROSITE-ProRule" id="PRU00282"/>
    </source>
</evidence>
<dbReference type="PANTHER" id="PTHR45788:SF4">
    <property type="entry name" value="TRICARBOXYLATE TRANSPORT PROTEIN, MITOCHONDRIAL"/>
    <property type="match status" value="1"/>
</dbReference>
<dbReference type="AlphaFoldDB" id="A0A0S4J7Z5"/>
<dbReference type="GO" id="GO:0031966">
    <property type="term" value="C:mitochondrial membrane"/>
    <property type="evidence" value="ECO:0007669"/>
    <property type="project" value="UniProtKB-SubCell"/>
</dbReference>
<evidence type="ECO:0000256" key="1">
    <source>
        <dbReference type="ARBA" id="ARBA00004225"/>
    </source>
</evidence>
<evidence type="ECO:0000256" key="3">
    <source>
        <dbReference type="ARBA" id="ARBA00022448"/>
    </source>
</evidence>
<dbReference type="OrthoDB" id="44467at2759"/>
<dbReference type="PANTHER" id="PTHR45788">
    <property type="entry name" value="SUCCINATE/FUMARATE MITOCHONDRIAL TRANSPORTER-RELATED"/>
    <property type="match status" value="1"/>
</dbReference>
<dbReference type="GO" id="GO:0006843">
    <property type="term" value="P:mitochondrial citrate transmembrane transport"/>
    <property type="evidence" value="ECO:0007669"/>
    <property type="project" value="TreeGrafter"/>
</dbReference>
<dbReference type="VEuPathDB" id="TriTrypDB:BSAL_00690"/>
<feature type="repeat" description="Solcar" evidence="9">
    <location>
        <begin position="290"/>
        <end position="375"/>
    </location>
</feature>
<dbReference type="InterPro" id="IPR023395">
    <property type="entry name" value="MCP_dom_sf"/>
</dbReference>
<dbReference type="GO" id="GO:0071913">
    <property type="term" value="F:citrate secondary active transmembrane transporter activity"/>
    <property type="evidence" value="ECO:0007669"/>
    <property type="project" value="TreeGrafter"/>
</dbReference>
<dbReference type="EMBL" id="CYKH01001251">
    <property type="protein sequence ID" value="CUG86186.1"/>
    <property type="molecule type" value="Genomic_DNA"/>
</dbReference>
<comment type="similarity">
    <text evidence="2 10">Belongs to the mitochondrial carrier (TC 2.A.29) family.</text>
</comment>
<dbReference type="Proteomes" id="UP000051952">
    <property type="component" value="Unassembled WGS sequence"/>
</dbReference>
<dbReference type="OMA" id="AWYAGCT"/>
<evidence type="ECO:0000256" key="2">
    <source>
        <dbReference type="ARBA" id="ARBA00006375"/>
    </source>
</evidence>
<evidence type="ECO:0000313" key="13">
    <source>
        <dbReference type="Proteomes" id="UP000051952"/>
    </source>
</evidence>
<keyword evidence="7" id="KW-0496">Mitochondrion</keyword>
<keyword evidence="4 9" id="KW-0812">Transmembrane</keyword>
<evidence type="ECO:0000256" key="5">
    <source>
        <dbReference type="ARBA" id="ARBA00022737"/>
    </source>
</evidence>
<sequence length="376" mass="41693">MERSLLKEKEGENMTHMMTSREEQQQHQQRRLDTSAAAIVTATASPPMTTTLPTTQVNHSNSNKIQMQQSPPAQVSVFQLIAKPILAGALTGGIESLIMYPTEYVKTHLQLQDKKNPRYHGMLDCYKKTVKEHGFLGLYRGVTPLVIGSIPKQASRWGSYEMSCSGMIELKRRLFGIPSSQKLSKKDLTMAEISVCGFIAGSVEALVAVVPTETVKTVLIHDEKSARPRFTNRSLFYVVGTLVREEGFSGIYRGVSNTVTKQGLNQSTRFPSQLAAMNVFCSNQREHRRKSPFWNGAAGFCAGVFSVAITQPFDVVKTKMQGIDRSQYASSWDCWRQTAKTNGLGHFYAGSAARTIRVGGNVALTFTLFPLIKELL</sequence>
<dbReference type="PROSITE" id="PS50920">
    <property type="entry name" value="SOLCAR"/>
    <property type="match status" value="3"/>
</dbReference>
<dbReference type="InterPro" id="IPR049563">
    <property type="entry name" value="TXTP-like"/>
</dbReference>
<gene>
    <name evidence="12" type="ORF">BSAL_00690</name>
</gene>
<keyword evidence="5" id="KW-0677">Repeat</keyword>
<evidence type="ECO:0000256" key="7">
    <source>
        <dbReference type="ARBA" id="ARBA00023128"/>
    </source>
</evidence>
<dbReference type="Pfam" id="PF00153">
    <property type="entry name" value="Mito_carr"/>
    <property type="match status" value="3"/>
</dbReference>
<feature type="region of interest" description="Disordered" evidence="11">
    <location>
        <begin position="1"/>
        <end position="34"/>
    </location>
</feature>
<evidence type="ECO:0000256" key="6">
    <source>
        <dbReference type="ARBA" id="ARBA00022989"/>
    </source>
</evidence>
<proteinExistence type="inferred from homology"/>
<dbReference type="Gene3D" id="1.50.40.10">
    <property type="entry name" value="Mitochondrial carrier domain"/>
    <property type="match status" value="2"/>
</dbReference>
<keyword evidence="6" id="KW-1133">Transmembrane helix</keyword>
<evidence type="ECO:0000256" key="4">
    <source>
        <dbReference type="ARBA" id="ARBA00022692"/>
    </source>
</evidence>
<feature type="repeat" description="Solcar" evidence="9">
    <location>
        <begin position="188"/>
        <end position="279"/>
    </location>
</feature>